<feature type="transmembrane region" description="Helical" evidence="2">
    <location>
        <begin position="420"/>
        <end position="448"/>
    </location>
</feature>
<evidence type="ECO:0000313" key="3">
    <source>
        <dbReference type="EnsemblMetazoa" id="Aqu2.1.43912_001"/>
    </source>
</evidence>
<feature type="compositionally biased region" description="Low complexity" evidence="1">
    <location>
        <begin position="62"/>
        <end position="73"/>
    </location>
</feature>
<dbReference type="EnsemblMetazoa" id="Aqu2.1.43912_001">
    <property type="protein sequence ID" value="Aqu2.1.43912_001"/>
    <property type="gene ID" value="Aqu2.1.43912"/>
</dbReference>
<protein>
    <submittedName>
        <fullName evidence="3">Uncharacterized protein</fullName>
    </submittedName>
</protein>
<proteinExistence type="predicted"/>
<name>A0A1X7VUW6_AMPQE</name>
<feature type="transmembrane region" description="Helical" evidence="2">
    <location>
        <begin position="155"/>
        <end position="180"/>
    </location>
</feature>
<keyword evidence="2" id="KW-0812">Transmembrane</keyword>
<feature type="region of interest" description="Disordered" evidence="1">
    <location>
        <begin position="19"/>
        <end position="127"/>
    </location>
</feature>
<reference evidence="3" key="1">
    <citation type="submission" date="2017-05" db="UniProtKB">
        <authorList>
            <consortium name="EnsemblMetazoa"/>
        </authorList>
    </citation>
    <scope>IDENTIFICATION</scope>
</reference>
<keyword evidence="2" id="KW-1133">Transmembrane helix</keyword>
<evidence type="ECO:0000256" key="2">
    <source>
        <dbReference type="SAM" id="Phobius"/>
    </source>
</evidence>
<sequence>MAARGTQTIKGLRQRYHELKDKDYGSCDESKEEAVKSKKKIKRPQSAIARLYETDDTDFSGPEPRSTTPSEVETSSEKQTTDPEIEIVFGNEDLENGQNHTTEEEKEEEEEEEQKEEEEEEQEEVVEDEEIIHNKTFKCCLPFCSKNITKNCRKCCLVGLSVVLVLLILAIAFLAVLITYPEITDKRVNDTSVFSIPPQSVVEVDLKKYKISTLKEHTLNISLMHNEKADEYNGDIDLTICRYKTSCSPRSINIPQNVMSFTRQWSKTTKPIGTITIKEEGGYGYVSWTWGNLTHPPKPDCEQQDNRSYYNSTVIDVMLEIYQPHQETFMNNEDLIVITFCKVHEVSINISECQPSPITQYTPIHTDNIEEDSIVLKFSNIVYEMFDRSKLYVNTLHLTGTPEEYQGVDLVVTSQSNIEVLILVIVGLCLAVLLLAITIIIIVCLCCCCKEKE</sequence>
<dbReference type="InParanoid" id="A0A1X7VUW6"/>
<feature type="compositionally biased region" description="Basic and acidic residues" evidence="1">
    <location>
        <begin position="19"/>
        <end position="36"/>
    </location>
</feature>
<keyword evidence="2" id="KW-0472">Membrane</keyword>
<accession>A0A1X7VUW6</accession>
<feature type="compositionally biased region" description="Acidic residues" evidence="1">
    <location>
        <begin position="104"/>
        <end position="127"/>
    </location>
</feature>
<dbReference type="AlphaFoldDB" id="A0A1X7VUW6"/>
<evidence type="ECO:0000256" key="1">
    <source>
        <dbReference type="SAM" id="MobiDB-lite"/>
    </source>
</evidence>
<organism evidence="3">
    <name type="scientific">Amphimedon queenslandica</name>
    <name type="common">Sponge</name>
    <dbReference type="NCBI Taxonomy" id="400682"/>
    <lineage>
        <taxon>Eukaryota</taxon>
        <taxon>Metazoa</taxon>
        <taxon>Porifera</taxon>
        <taxon>Demospongiae</taxon>
        <taxon>Heteroscleromorpha</taxon>
        <taxon>Haplosclerida</taxon>
        <taxon>Niphatidae</taxon>
        <taxon>Amphimedon</taxon>
    </lineage>
</organism>